<dbReference type="EMBL" id="FOLD01000009">
    <property type="protein sequence ID" value="SFC70256.1"/>
    <property type="molecule type" value="Genomic_DNA"/>
</dbReference>
<keyword evidence="2" id="KW-1185">Reference proteome</keyword>
<reference evidence="2" key="1">
    <citation type="submission" date="2016-10" db="EMBL/GenBank/DDBJ databases">
        <authorList>
            <person name="Varghese N."/>
            <person name="Submissions S."/>
        </authorList>
    </citation>
    <scope>NUCLEOTIDE SEQUENCE [LARGE SCALE GENOMIC DNA]</scope>
    <source>
        <strain evidence="2">CGMCC 1.12041</strain>
    </source>
</reference>
<dbReference type="RefSeq" id="WP_091874333.1">
    <property type="nucleotide sequence ID" value="NZ_FOLD01000009.1"/>
</dbReference>
<dbReference type="OrthoDB" id="9796486at2"/>
<name>A0A1I1LB93_9BURK</name>
<gene>
    <name evidence="1" type="ORF">SAMN05216204_10928</name>
</gene>
<dbReference type="SUPFAM" id="SSF50475">
    <property type="entry name" value="FMN-binding split barrel"/>
    <property type="match status" value="1"/>
</dbReference>
<sequence>MFDSRIPAPFHAGEQRAQHLAGGGPPGAPIRSQLPDQHRHFFPLLPFLCVAVADDSGWPLATLVHGEPGFATSPDPGTLDIAALPDPDDPARAMLAAGADIGLLGIDLATRRRNRANGTLARVDGHGLSVKVHQSFGNCPRYIHVRQLAPAARQPGPVEMFGTTLPAAAVSLVAACETMFVATSSGAAPKRAVRGLDISHRGGPAGFLRLDGHVLTVPDYPGNHYFNTLGNLLLEPRAALVMVDFASGDILQLQGTAQVAWQPPGPEGDALAERSWTFTIARGWLRHSAFPLELRGQV</sequence>
<dbReference type="InterPro" id="IPR012349">
    <property type="entry name" value="Split_barrel_FMN-bd"/>
</dbReference>
<dbReference type="PANTHER" id="PTHR42815:SF2">
    <property type="entry name" value="FAD-BINDING, PUTATIVE (AFU_ORTHOLOGUE AFUA_6G07600)-RELATED"/>
    <property type="match status" value="1"/>
</dbReference>
<dbReference type="Gene3D" id="2.30.110.10">
    <property type="entry name" value="Electron Transport, Fmn-binding Protein, Chain A"/>
    <property type="match status" value="1"/>
</dbReference>
<dbReference type="PANTHER" id="PTHR42815">
    <property type="entry name" value="FAD-BINDING, PUTATIVE (AFU_ORTHOLOGUE AFUA_6G07600)-RELATED"/>
    <property type="match status" value="1"/>
</dbReference>
<dbReference type="Proteomes" id="UP000198639">
    <property type="component" value="Unassembled WGS sequence"/>
</dbReference>
<organism evidence="1 2">
    <name type="scientific">Massilia yuzhufengensis</name>
    <dbReference type="NCBI Taxonomy" id="1164594"/>
    <lineage>
        <taxon>Bacteria</taxon>
        <taxon>Pseudomonadati</taxon>
        <taxon>Pseudomonadota</taxon>
        <taxon>Betaproteobacteria</taxon>
        <taxon>Burkholderiales</taxon>
        <taxon>Oxalobacteraceae</taxon>
        <taxon>Telluria group</taxon>
        <taxon>Massilia</taxon>
    </lineage>
</organism>
<protein>
    <submittedName>
        <fullName evidence="1">Uncharacterized protein</fullName>
    </submittedName>
</protein>
<dbReference type="STRING" id="1164594.SAMN05216204_10928"/>
<evidence type="ECO:0000313" key="2">
    <source>
        <dbReference type="Proteomes" id="UP000198639"/>
    </source>
</evidence>
<proteinExistence type="predicted"/>
<evidence type="ECO:0000313" key="1">
    <source>
        <dbReference type="EMBL" id="SFC70256.1"/>
    </source>
</evidence>
<dbReference type="AlphaFoldDB" id="A0A1I1LB93"/>
<accession>A0A1I1LB93</accession>